<dbReference type="EMBL" id="LR902225">
    <property type="protein sequence ID" value="CAD7250197.1"/>
    <property type="molecule type" value="Genomic_DNA"/>
</dbReference>
<organism evidence="1">
    <name type="scientific">Darwinula stevensoni</name>
    <dbReference type="NCBI Taxonomy" id="69355"/>
    <lineage>
        <taxon>Eukaryota</taxon>
        <taxon>Metazoa</taxon>
        <taxon>Ecdysozoa</taxon>
        <taxon>Arthropoda</taxon>
        <taxon>Crustacea</taxon>
        <taxon>Oligostraca</taxon>
        <taxon>Ostracoda</taxon>
        <taxon>Podocopa</taxon>
        <taxon>Podocopida</taxon>
        <taxon>Darwinulocopina</taxon>
        <taxon>Darwinuloidea</taxon>
        <taxon>Darwinulidae</taxon>
        <taxon>Darwinula</taxon>
    </lineage>
</organism>
<dbReference type="AlphaFoldDB" id="A0A7R9FPC6"/>
<sequence length="342" mass="38194">MGKETPSYVNMDAILKMLTRSLLFRVFLVAVVVGDGFCFPDHKGLEERGFWEDLWNQLRSTTPPPPLPSMTAAPVIERLAVEFSQVLPDLSLESLGHVTVAQAKELTKRLSEADEAIRQHVVFERVSSLLGRVADGVVDATESLRLYVRPLFLLRDLAQDLRVATDALVLQGSHQYEAFALLMDEIVEVAVRKGEGFRQALFDASQETIGKIQERFQAVYSVLKGTETQANVILEALREGFQELAEKKLEKLEKLAKVAETIYGLSISRLVDIWTDVTSGLGKKLEILADAFWTQLVRTFQDKWAEFLDSGNKFVEVIKASAKEAFGNIVAGLLDLVQNIIQ</sequence>
<proteinExistence type="predicted"/>
<name>A0A7R9FPC6_9CRUS</name>
<accession>A0A7R9FPC6</accession>
<protein>
    <submittedName>
        <fullName evidence="1">Uncharacterized protein</fullName>
    </submittedName>
</protein>
<reference evidence="1" key="1">
    <citation type="submission" date="2020-11" db="EMBL/GenBank/DDBJ databases">
        <authorList>
            <person name="Tran Van P."/>
        </authorList>
    </citation>
    <scope>NUCLEOTIDE SEQUENCE</scope>
</reference>
<evidence type="ECO:0000313" key="2">
    <source>
        <dbReference type="Proteomes" id="UP000677054"/>
    </source>
</evidence>
<gene>
    <name evidence="1" type="ORF">DSTB1V02_LOCUS9979</name>
</gene>
<evidence type="ECO:0000313" key="1">
    <source>
        <dbReference type="EMBL" id="CAD7250197.1"/>
    </source>
</evidence>
<keyword evidence="2" id="KW-1185">Reference proteome</keyword>
<dbReference type="EMBL" id="CAJPEV010002708">
    <property type="protein sequence ID" value="CAG0897813.1"/>
    <property type="molecule type" value="Genomic_DNA"/>
</dbReference>
<dbReference type="Proteomes" id="UP000677054">
    <property type="component" value="Unassembled WGS sequence"/>
</dbReference>